<accession>A0A6J4U5W2</accession>
<feature type="compositionally biased region" description="Low complexity" evidence="1">
    <location>
        <begin position="112"/>
        <end position="129"/>
    </location>
</feature>
<dbReference type="EC" id="2.1.1.-" evidence="2"/>
<dbReference type="GO" id="GO:0032259">
    <property type="term" value="P:methylation"/>
    <property type="evidence" value="ECO:0007669"/>
    <property type="project" value="UniProtKB-KW"/>
</dbReference>
<feature type="compositionally biased region" description="Low complexity" evidence="1">
    <location>
        <begin position="137"/>
        <end position="148"/>
    </location>
</feature>
<sequence>DSCLHDPAWPRRRQLSERGGPPGAGGRVGGLAGLAVPRLRGTHPPQGQRAPDLLRAAPGALPPLREAYLGALPSPRGAHGGALRRRGPPLRGRGAARPLADAGLGAGGAGRYGPRAPAPAQRDSGPRLPGRARARPLGRAGGVVDVPAGGAGDRRFPLRARHHLPRPHGHGRRQDGRDARPVSRPVRRDGGVYRGLHGDHRLRRAGRSRQAGARKRPSLRDLHGVRGARCALRRSPASGVLPEPDRGCL</sequence>
<reference evidence="2" key="1">
    <citation type="submission" date="2020-02" db="EMBL/GenBank/DDBJ databases">
        <authorList>
            <person name="Meier V. D."/>
        </authorList>
    </citation>
    <scope>NUCLEOTIDE SEQUENCE</scope>
    <source>
        <strain evidence="2">AVDCRST_MAG05</strain>
    </source>
</reference>
<feature type="compositionally biased region" description="Low complexity" evidence="1">
    <location>
        <begin position="89"/>
        <end position="103"/>
    </location>
</feature>
<proteinExistence type="predicted"/>
<gene>
    <name evidence="2" type="ORF">AVDCRST_MAG05-5188</name>
</gene>
<dbReference type="EMBL" id="CADCVM010000550">
    <property type="protein sequence ID" value="CAA9539029.1"/>
    <property type="molecule type" value="Genomic_DNA"/>
</dbReference>
<dbReference type="GO" id="GO:0008168">
    <property type="term" value="F:methyltransferase activity"/>
    <property type="evidence" value="ECO:0007669"/>
    <property type="project" value="UniProtKB-KW"/>
</dbReference>
<evidence type="ECO:0000313" key="2">
    <source>
        <dbReference type="EMBL" id="CAA9539029.1"/>
    </source>
</evidence>
<feature type="non-terminal residue" evidence="2">
    <location>
        <position position="249"/>
    </location>
</feature>
<dbReference type="GO" id="GO:0004190">
    <property type="term" value="F:aspartic-type endopeptidase activity"/>
    <property type="evidence" value="ECO:0007669"/>
    <property type="project" value="UniProtKB-EC"/>
</dbReference>
<keyword evidence="2" id="KW-0489">Methyltransferase</keyword>
<feature type="compositionally biased region" description="Basic residues" evidence="1">
    <location>
        <begin position="157"/>
        <end position="171"/>
    </location>
</feature>
<dbReference type="AlphaFoldDB" id="A0A6J4U5W2"/>
<protein>
    <submittedName>
        <fullName evidence="2">Leader peptidase (Prepilin peptidase) / N-methyltransferase</fullName>
        <ecNumber evidence="2">2.1.1.-</ecNumber>
        <ecNumber evidence="2">3.4.23.43</ecNumber>
    </submittedName>
</protein>
<feature type="compositionally biased region" description="Low complexity" evidence="1">
    <location>
        <begin position="49"/>
        <end position="58"/>
    </location>
</feature>
<feature type="compositionally biased region" description="Gly residues" evidence="1">
    <location>
        <begin position="20"/>
        <end position="32"/>
    </location>
</feature>
<feature type="non-terminal residue" evidence="2">
    <location>
        <position position="1"/>
    </location>
</feature>
<feature type="compositionally biased region" description="Basic residues" evidence="1">
    <location>
        <begin position="200"/>
        <end position="217"/>
    </location>
</feature>
<keyword evidence="2" id="KW-0378">Hydrolase</keyword>
<organism evidence="2">
    <name type="scientific">uncultured Rubrobacteraceae bacterium</name>
    <dbReference type="NCBI Taxonomy" id="349277"/>
    <lineage>
        <taxon>Bacteria</taxon>
        <taxon>Bacillati</taxon>
        <taxon>Actinomycetota</taxon>
        <taxon>Rubrobacteria</taxon>
        <taxon>Rubrobacterales</taxon>
        <taxon>Rubrobacteraceae</taxon>
        <taxon>environmental samples</taxon>
    </lineage>
</organism>
<feature type="region of interest" description="Disordered" evidence="1">
    <location>
        <begin position="70"/>
        <end position="227"/>
    </location>
</feature>
<feature type="compositionally biased region" description="Basic and acidic residues" evidence="1">
    <location>
        <begin position="172"/>
        <end position="199"/>
    </location>
</feature>
<evidence type="ECO:0000256" key="1">
    <source>
        <dbReference type="SAM" id="MobiDB-lite"/>
    </source>
</evidence>
<feature type="region of interest" description="Disordered" evidence="1">
    <location>
        <begin position="1"/>
        <end position="58"/>
    </location>
</feature>
<dbReference type="EC" id="3.4.23.43" evidence="2"/>
<name>A0A6J4U5W2_9ACTN</name>
<keyword evidence="2" id="KW-0808">Transferase</keyword>